<reference evidence="1" key="1">
    <citation type="submission" date="2024-12" db="EMBL/GenBank/DDBJ databases">
        <authorList>
            <person name="Wu N."/>
        </authorList>
    </citation>
    <scope>NUCLEOTIDE SEQUENCE</scope>
    <source>
        <strain evidence="1">P15</strain>
    </source>
</reference>
<evidence type="ECO:0000313" key="2">
    <source>
        <dbReference type="Proteomes" id="UP001631969"/>
    </source>
</evidence>
<gene>
    <name evidence="1" type="ORF">ACI1P1_02530</name>
</gene>
<comment type="caution">
    <text evidence="1">The sequence shown here is derived from an EMBL/GenBank/DDBJ whole genome shotgun (WGS) entry which is preliminary data.</text>
</comment>
<sequence>MKPVRDWPFSYKLVLSYLLLLLISVLTVGLFAYTNSVQTMRDKTRDNLQGTLRQIRDNIHYHTSDLERITDMLYFNQSLHSALRRYEQGWYSYETMTKTMMPTLENLLNYTSFNIGLSVYLKNDTLPELYYSDTEVNPLLGKKRYEIFHLSRIEEEGWYKTLALSGEFAENHQWRQVQNDEPYANISLLQRFDDIQQMKHIGVLRVTVQLKDLLQAVDYRNIGGSSTLTVRDAGGRVMMESAPDDAGPEGSLADTKRLLLTEPLDGLGWRLEASIPESLFDESARRVRSMTVMVCVVSVAAMTLLGMAVSGYLTRRIRRIITSLNAFRDGDLGRRITFRGNDEFAQIAAAFNKMGMNIEELIQQNYMADLQKKEAELESLQAQINPHFLYNTLSSISRLAQFGDMEKLQLLVQELAKFYRLSLNRGEIVTTVAKEVEHAKAYVAIQCIKHGTRLQVYYDIDPNALFCSTVKLILQPMIENALEHAWFGSSLGIRLVVVRRGHEVVFKVIDNGIGMSPGTIPRILDPEGPRIGYGIRNVDSRVRLHYGESFGVRIASGPGIGTCVEIVVPCRN</sequence>
<organism evidence="1 2">
    <name type="scientific">Paenibacillus mesotrionivorans</name>
    <dbReference type="NCBI Taxonomy" id="3160968"/>
    <lineage>
        <taxon>Bacteria</taxon>
        <taxon>Bacillati</taxon>
        <taxon>Bacillota</taxon>
        <taxon>Bacilli</taxon>
        <taxon>Bacillales</taxon>
        <taxon>Paenibacillaceae</taxon>
        <taxon>Paenibacillus</taxon>
    </lineage>
</organism>
<dbReference type="EMBL" id="JBJURJ010000001">
    <property type="protein sequence ID" value="MFM9327166.1"/>
    <property type="molecule type" value="Genomic_DNA"/>
</dbReference>
<keyword evidence="2" id="KW-1185">Reference proteome</keyword>
<dbReference type="Proteomes" id="UP001631969">
    <property type="component" value="Unassembled WGS sequence"/>
</dbReference>
<accession>A0ACC7NU01</accession>
<keyword evidence="1" id="KW-0418">Kinase</keyword>
<name>A0ACC7NU01_9BACL</name>
<proteinExistence type="predicted"/>
<keyword evidence="1" id="KW-0808">Transferase</keyword>
<protein>
    <submittedName>
        <fullName evidence="1">Histidine kinase</fullName>
    </submittedName>
</protein>
<evidence type="ECO:0000313" key="1">
    <source>
        <dbReference type="EMBL" id="MFM9327166.1"/>
    </source>
</evidence>